<feature type="domain" description="LysM" evidence="3">
    <location>
        <begin position="162"/>
        <end position="206"/>
    </location>
</feature>
<feature type="region of interest" description="Disordered" evidence="1">
    <location>
        <begin position="37"/>
        <end position="59"/>
    </location>
</feature>
<sequence length="387" mass="40396">MAEIRRPILRGILLGTSLFALSACSDGFDLDLRNIAGGPDTSEAVRQQTQRRPNPDDRGLISYPSFQVAVAKRGDTVADVANRIGQDPVALARYNGLDVSTQLRGGEVVALPEPADGRGTLAGLPANDAIDITTLAGDALDRADREGATGTLPPVQAGPEPIQHQVARGETAYSISRLYKVSVRALADWNGLGSDLNVREGQYLLIPIAKSAPVAPAARAPEPEVSVPGAGSIAPEPPSASTPLPEPEPEPEVKETPAPPAELAQDRTAASSTRLSMPVNGSIIRDYVKGKSDGIDISASAGTPVKAAAAGTVAAITRDTDGVPILVLRHSGNLLTVYANIEDVAFKKGDSVSKGQTIAKVRGASPSFLHFEVREGFDSVDPITYLN</sequence>
<feature type="signal peptide" evidence="2">
    <location>
        <begin position="1"/>
        <end position="22"/>
    </location>
</feature>
<feature type="compositionally biased region" description="Pro residues" evidence="1">
    <location>
        <begin position="235"/>
        <end position="246"/>
    </location>
</feature>
<dbReference type="PANTHER" id="PTHR21666">
    <property type="entry name" value="PEPTIDASE-RELATED"/>
    <property type="match status" value="1"/>
</dbReference>
<dbReference type="CDD" id="cd12797">
    <property type="entry name" value="M23_peptidase"/>
    <property type="match status" value="1"/>
</dbReference>
<dbReference type="EMBL" id="LFTY01000002">
    <property type="protein sequence ID" value="KMW58356.1"/>
    <property type="molecule type" value="Genomic_DNA"/>
</dbReference>
<dbReference type="GO" id="GO:0004222">
    <property type="term" value="F:metalloendopeptidase activity"/>
    <property type="evidence" value="ECO:0007669"/>
    <property type="project" value="TreeGrafter"/>
</dbReference>
<dbReference type="STRING" id="1675527.AIOL_003329"/>
<dbReference type="Pfam" id="PF01551">
    <property type="entry name" value="Peptidase_M23"/>
    <property type="match status" value="1"/>
</dbReference>
<dbReference type="InterPro" id="IPR050570">
    <property type="entry name" value="Cell_wall_metabolism_enzyme"/>
</dbReference>
<organism evidence="4 5">
    <name type="scientific">Candidatus Rhodobacter oscarellae</name>
    <dbReference type="NCBI Taxonomy" id="1675527"/>
    <lineage>
        <taxon>Bacteria</taxon>
        <taxon>Pseudomonadati</taxon>
        <taxon>Pseudomonadota</taxon>
        <taxon>Alphaproteobacteria</taxon>
        <taxon>Rhodobacterales</taxon>
        <taxon>Rhodobacter group</taxon>
        <taxon>Rhodobacter</taxon>
    </lineage>
</organism>
<keyword evidence="5" id="KW-1185">Reference proteome</keyword>
<dbReference type="Gene3D" id="3.10.350.10">
    <property type="entry name" value="LysM domain"/>
    <property type="match status" value="1"/>
</dbReference>
<dbReference type="InterPro" id="IPR011055">
    <property type="entry name" value="Dup_hybrid_motif"/>
</dbReference>
<evidence type="ECO:0000256" key="1">
    <source>
        <dbReference type="SAM" id="MobiDB-lite"/>
    </source>
</evidence>
<dbReference type="SUPFAM" id="SSF54106">
    <property type="entry name" value="LysM domain"/>
    <property type="match status" value="1"/>
</dbReference>
<dbReference type="InterPro" id="IPR018392">
    <property type="entry name" value="LysM"/>
</dbReference>
<proteinExistence type="predicted"/>
<accession>A0A0J9E6R4</accession>
<dbReference type="PANTHER" id="PTHR21666:SF270">
    <property type="entry name" value="MUREIN HYDROLASE ACTIVATOR ENVC"/>
    <property type="match status" value="1"/>
</dbReference>
<dbReference type="OrthoDB" id="9795421at2"/>
<name>A0A0J9E6R4_9RHOB</name>
<dbReference type="PATRIC" id="fig|1675527.3.peg.3483"/>
<dbReference type="InterPro" id="IPR036779">
    <property type="entry name" value="LysM_dom_sf"/>
</dbReference>
<dbReference type="InterPro" id="IPR016047">
    <property type="entry name" value="M23ase_b-sheet_dom"/>
</dbReference>
<dbReference type="AlphaFoldDB" id="A0A0J9E6R4"/>
<dbReference type="SMART" id="SM00257">
    <property type="entry name" value="LysM"/>
    <property type="match status" value="2"/>
</dbReference>
<evidence type="ECO:0000259" key="3">
    <source>
        <dbReference type="PROSITE" id="PS51782"/>
    </source>
</evidence>
<reference evidence="4 5" key="1">
    <citation type="submission" date="2015-06" db="EMBL/GenBank/DDBJ databases">
        <title>Draft genome sequence of an Alphaproteobacteria species associated to the Mediterranean sponge Oscarella lobularis.</title>
        <authorList>
            <person name="Jourda C."/>
            <person name="Santini S."/>
            <person name="Claverie J.-M."/>
        </authorList>
    </citation>
    <scope>NUCLEOTIDE SEQUENCE [LARGE SCALE GENOMIC DNA]</scope>
    <source>
        <strain evidence="4">IGS</strain>
    </source>
</reference>
<feature type="region of interest" description="Disordered" evidence="1">
    <location>
        <begin position="220"/>
        <end position="275"/>
    </location>
</feature>
<evidence type="ECO:0000313" key="5">
    <source>
        <dbReference type="Proteomes" id="UP000037178"/>
    </source>
</evidence>
<dbReference type="Pfam" id="PF01476">
    <property type="entry name" value="LysM"/>
    <property type="match status" value="2"/>
</dbReference>
<dbReference type="PROSITE" id="PS51257">
    <property type="entry name" value="PROKAR_LIPOPROTEIN"/>
    <property type="match status" value="1"/>
</dbReference>
<comment type="caution">
    <text evidence="4">The sequence shown here is derived from an EMBL/GenBank/DDBJ whole genome shotgun (WGS) entry which is preliminary data.</text>
</comment>
<feature type="chain" id="PRO_5005318426" evidence="2">
    <location>
        <begin position="23"/>
        <end position="387"/>
    </location>
</feature>
<evidence type="ECO:0000313" key="4">
    <source>
        <dbReference type="EMBL" id="KMW58356.1"/>
    </source>
</evidence>
<gene>
    <name evidence="4" type="ORF">AIOL_003329</name>
</gene>
<keyword evidence="2" id="KW-0732">Signal</keyword>
<evidence type="ECO:0000256" key="2">
    <source>
        <dbReference type="SAM" id="SignalP"/>
    </source>
</evidence>
<dbReference type="PROSITE" id="PS51782">
    <property type="entry name" value="LYSM"/>
    <property type="match status" value="1"/>
</dbReference>
<dbReference type="Gene3D" id="2.70.70.10">
    <property type="entry name" value="Glucose Permease (Domain IIA)"/>
    <property type="match status" value="1"/>
</dbReference>
<protein>
    <submittedName>
        <fullName evidence="4">LysM domain</fullName>
    </submittedName>
</protein>
<dbReference type="SUPFAM" id="SSF51261">
    <property type="entry name" value="Duplicated hybrid motif"/>
    <property type="match status" value="1"/>
</dbReference>
<dbReference type="Proteomes" id="UP000037178">
    <property type="component" value="Unassembled WGS sequence"/>
</dbReference>
<dbReference type="CDD" id="cd00118">
    <property type="entry name" value="LysM"/>
    <property type="match status" value="1"/>
</dbReference>